<evidence type="ECO:0000256" key="1">
    <source>
        <dbReference type="ARBA" id="ARBA00004141"/>
    </source>
</evidence>
<evidence type="ECO:0000256" key="2">
    <source>
        <dbReference type="ARBA" id="ARBA00022448"/>
    </source>
</evidence>
<feature type="transmembrane region" description="Helical" evidence="14">
    <location>
        <begin position="382"/>
        <end position="400"/>
    </location>
</feature>
<name>A0A7S1F9B8_NOCSC</name>
<dbReference type="PROSITE" id="PS50222">
    <property type="entry name" value="EF_HAND_2"/>
    <property type="match status" value="2"/>
</dbReference>
<evidence type="ECO:0000256" key="6">
    <source>
        <dbReference type="ARBA" id="ARBA00022692"/>
    </source>
</evidence>
<proteinExistence type="predicted"/>
<evidence type="ECO:0000256" key="8">
    <source>
        <dbReference type="ARBA" id="ARBA00022882"/>
    </source>
</evidence>
<dbReference type="GO" id="GO:0005509">
    <property type="term" value="F:calcium ion binding"/>
    <property type="evidence" value="ECO:0007669"/>
    <property type="project" value="InterPro"/>
</dbReference>
<keyword evidence="7" id="KW-0106">Calcium</keyword>
<gene>
    <name evidence="16" type="ORF">NSCI0253_LOCUS25944</name>
</gene>
<dbReference type="Gene3D" id="1.10.287.70">
    <property type="match status" value="1"/>
</dbReference>
<sequence length="572" mass="64652">MDFLSVIGMCDQPSRSEGQHALPGAWSDRMESVLAALEKDRQQREVSEACTRAALVRIESFQREMKNNMDSWITNARISSTTSKTVDVDASDAALSIDSSGALGSAPVRARNDATVSFDVSQSEVRKHEVQRDVVRKSTLEVLQQLEKDSVDEAESTRRSRRSNHRKSLDTPLLSDVSFIEEHHTSSQNCLHAMVKSPRFEILCMVVVVLNLVASFVQNEVKVVGSQVDSRAADFAKYFEIVEVSFLTYYIFEMTLKLWIYKYNFFKGKDAYWNTFDFVLVLIGILSQVQLVLVHQPSVQWTWLRVMRPLRLVRSFRLVKVMRFFKDLRIIVDSLAQAGNSFMYASLMVLCIMLAAALILLEGVGDWLLTNEEQNSELKDQVILHWGGIGSVLLTLFQAISGGGPWGVPAIVLHQTAGTFYFVVFLLYVSLVCFAVLRVLTGIFCNHAMAASNHEKDSSTIHELRRLFRVIDANATGTVTSREIQWHIRDTDFARYIGELGIQGEDVLKIFRVLDCDDDDAIDIEELVHSFNRLRGTARNVDMVLLMCEVDLMKDALRVTRRPPSVANYLGN</sequence>
<dbReference type="GO" id="GO:0008331">
    <property type="term" value="F:high voltage-gated calcium channel activity"/>
    <property type="evidence" value="ECO:0007669"/>
    <property type="project" value="TreeGrafter"/>
</dbReference>
<keyword evidence="13" id="KW-0407">Ion channel</keyword>
<evidence type="ECO:0000256" key="14">
    <source>
        <dbReference type="SAM" id="Phobius"/>
    </source>
</evidence>
<keyword evidence="3" id="KW-0597">Phosphoprotein</keyword>
<dbReference type="PANTHER" id="PTHR45628:SF7">
    <property type="entry name" value="VOLTAGE-DEPENDENT CALCIUM CHANNEL TYPE A SUBUNIT ALPHA-1"/>
    <property type="match status" value="1"/>
</dbReference>
<accession>A0A7S1F9B8</accession>
<dbReference type="Pfam" id="PF00520">
    <property type="entry name" value="Ion_trans"/>
    <property type="match status" value="1"/>
</dbReference>
<keyword evidence="10" id="KW-0406">Ion transport</keyword>
<dbReference type="SMART" id="SM00054">
    <property type="entry name" value="EFh"/>
    <property type="match status" value="2"/>
</dbReference>
<protein>
    <recommendedName>
        <fullName evidence="15">EF-hand domain-containing protein</fullName>
    </recommendedName>
</protein>
<dbReference type="Gene3D" id="1.20.120.350">
    <property type="entry name" value="Voltage-gated potassium channels. Chain C"/>
    <property type="match status" value="1"/>
</dbReference>
<feature type="transmembrane region" description="Helical" evidence="14">
    <location>
        <begin position="238"/>
        <end position="260"/>
    </location>
</feature>
<evidence type="ECO:0000313" key="16">
    <source>
        <dbReference type="EMBL" id="CAD8851594.1"/>
    </source>
</evidence>
<evidence type="ECO:0000256" key="9">
    <source>
        <dbReference type="ARBA" id="ARBA00022989"/>
    </source>
</evidence>
<keyword evidence="2" id="KW-0813">Transport</keyword>
<dbReference type="PROSITE" id="PS00018">
    <property type="entry name" value="EF_HAND_1"/>
    <property type="match status" value="2"/>
</dbReference>
<keyword evidence="9 14" id="KW-1133">Transmembrane helix</keyword>
<dbReference type="AlphaFoldDB" id="A0A7S1F9B8"/>
<dbReference type="SUPFAM" id="SSF81324">
    <property type="entry name" value="Voltage-gated potassium channels"/>
    <property type="match status" value="1"/>
</dbReference>
<dbReference type="InterPro" id="IPR011992">
    <property type="entry name" value="EF-hand-dom_pair"/>
</dbReference>
<dbReference type="InterPro" id="IPR050599">
    <property type="entry name" value="VDCC_alpha-1_subunit"/>
</dbReference>
<keyword evidence="8" id="KW-0851">Voltage-gated channel</keyword>
<evidence type="ECO:0000256" key="3">
    <source>
        <dbReference type="ARBA" id="ARBA00022553"/>
    </source>
</evidence>
<dbReference type="InterPro" id="IPR018247">
    <property type="entry name" value="EF_Hand_1_Ca_BS"/>
</dbReference>
<dbReference type="GO" id="GO:0005891">
    <property type="term" value="C:voltage-gated calcium channel complex"/>
    <property type="evidence" value="ECO:0007669"/>
    <property type="project" value="TreeGrafter"/>
</dbReference>
<dbReference type="EMBL" id="HBFQ01036793">
    <property type="protein sequence ID" value="CAD8851594.1"/>
    <property type="molecule type" value="Transcribed_RNA"/>
</dbReference>
<feature type="domain" description="EF-hand" evidence="15">
    <location>
        <begin position="502"/>
        <end position="537"/>
    </location>
</feature>
<keyword evidence="4" id="KW-0109">Calcium transport</keyword>
<evidence type="ECO:0000256" key="4">
    <source>
        <dbReference type="ARBA" id="ARBA00022568"/>
    </source>
</evidence>
<keyword evidence="12" id="KW-0325">Glycoprotein</keyword>
<dbReference type="GO" id="GO:0098703">
    <property type="term" value="P:calcium ion import across plasma membrane"/>
    <property type="evidence" value="ECO:0007669"/>
    <property type="project" value="TreeGrafter"/>
</dbReference>
<reference evidence="16" key="1">
    <citation type="submission" date="2021-01" db="EMBL/GenBank/DDBJ databases">
        <authorList>
            <person name="Corre E."/>
            <person name="Pelletier E."/>
            <person name="Niang G."/>
            <person name="Scheremetjew M."/>
            <person name="Finn R."/>
            <person name="Kale V."/>
            <person name="Holt S."/>
            <person name="Cochrane G."/>
            <person name="Meng A."/>
            <person name="Brown T."/>
            <person name="Cohen L."/>
        </authorList>
    </citation>
    <scope>NUCLEOTIDE SEQUENCE</scope>
</reference>
<dbReference type="InterPro" id="IPR005821">
    <property type="entry name" value="Ion_trans_dom"/>
</dbReference>
<keyword evidence="11 14" id="KW-0472">Membrane</keyword>
<evidence type="ECO:0000256" key="12">
    <source>
        <dbReference type="ARBA" id="ARBA00023180"/>
    </source>
</evidence>
<evidence type="ECO:0000256" key="13">
    <source>
        <dbReference type="ARBA" id="ARBA00023303"/>
    </source>
</evidence>
<evidence type="ECO:0000259" key="15">
    <source>
        <dbReference type="PROSITE" id="PS50222"/>
    </source>
</evidence>
<comment type="subcellular location">
    <subcellularLocation>
        <location evidence="1">Membrane</location>
        <topology evidence="1">Multi-pass membrane protein</topology>
    </subcellularLocation>
</comment>
<feature type="transmembrane region" description="Helical" evidence="14">
    <location>
        <begin position="420"/>
        <end position="440"/>
    </location>
</feature>
<dbReference type="Gene3D" id="1.10.238.10">
    <property type="entry name" value="EF-hand"/>
    <property type="match status" value="1"/>
</dbReference>
<feature type="transmembrane region" description="Helical" evidence="14">
    <location>
        <begin position="342"/>
        <end position="361"/>
    </location>
</feature>
<evidence type="ECO:0000256" key="11">
    <source>
        <dbReference type="ARBA" id="ARBA00023136"/>
    </source>
</evidence>
<evidence type="ECO:0000256" key="10">
    <source>
        <dbReference type="ARBA" id="ARBA00023065"/>
    </source>
</evidence>
<dbReference type="SUPFAM" id="SSF47473">
    <property type="entry name" value="EF-hand"/>
    <property type="match status" value="1"/>
</dbReference>
<keyword evidence="6 14" id="KW-0812">Transmembrane</keyword>
<feature type="transmembrane region" description="Helical" evidence="14">
    <location>
        <begin position="272"/>
        <end position="293"/>
    </location>
</feature>
<evidence type="ECO:0000256" key="5">
    <source>
        <dbReference type="ARBA" id="ARBA00022673"/>
    </source>
</evidence>
<dbReference type="PANTHER" id="PTHR45628">
    <property type="entry name" value="VOLTAGE-DEPENDENT CALCIUM CHANNEL TYPE A SUBUNIT ALPHA-1"/>
    <property type="match status" value="1"/>
</dbReference>
<keyword evidence="5" id="KW-0107">Calcium channel</keyword>
<organism evidence="16">
    <name type="scientific">Noctiluca scintillans</name>
    <name type="common">Sea sparkle</name>
    <name type="synonym">Red tide dinoflagellate</name>
    <dbReference type="NCBI Taxonomy" id="2966"/>
    <lineage>
        <taxon>Eukaryota</taxon>
        <taxon>Sar</taxon>
        <taxon>Alveolata</taxon>
        <taxon>Dinophyceae</taxon>
        <taxon>Noctilucales</taxon>
        <taxon>Noctilucaceae</taxon>
        <taxon>Noctiluca</taxon>
    </lineage>
</organism>
<evidence type="ECO:0000256" key="7">
    <source>
        <dbReference type="ARBA" id="ARBA00022837"/>
    </source>
</evidence>
<feature type="domain" description="EF-hand" evidence="15">
    <location>
        <begin position="459"/>
        <end position="494"/>
    </location>
</feature>
<dbReference type="InterPro" id="IPR027359">
    <property type="entry name" value="Volt_channel_dom_sf"/>
</dbReference>
<dbReference type="InterPro" id="IPR002048">
    <property type="entry name" value="EF_hand_dom"/>
</dbReference>